<keyword evidence="4" id="KW-1185">Reference proteome</keyword>
<dbReference type="OrthoDB" id="326501at2"/>
<gene>
    <name evidence="3" type="ORF">EHS15_15650</name>
</gene>
<proteinExistence type="predicted"/>
<reference evidence="3" key="1">
    <citation type="journal article" date="2019" name="PLoS Negl. Trop. Dis.">
        <title>Revisiting the worldwide diversity of Leptospira species in the environment.</title>
        <authorList>
            <person name="Vincent A.T."/>
            <person name="Schiettekatte O."/>
            <person name="Bourhy P."/>
            <person name="Veyrier F.J."/>
            <person name="Picardeau M."/>
        </authorList>
    </citation>
    <scope>NUCLEOTIDE SEQUENCE [LARGE SCALE GENOMIC DNA]</scope>
    <source>
        <strain evidence="3">201300427</strain>
    </source>
</reference>
<dbReference type="GO" id="GO:0046677">
    <property type="term" value="P:response to antibiotic"/>
    <property type="evidence" value="ECO:0007669"/>
    <property type="project" value="UniProtKB-KW"/>
</dbReference>
<dbReference type="PANTHER" id="PTHR31438">
    <property type="entry name" value="LYSINE N-ACYLTRANSFERASE C17G9.06C-RELATED"/>
    <property type="match status" value="1"/>
</dbReference>
<protein>
    <submittedName>
        <fullName evidence="3">N-acetyltransferase</fullName>
    </submittedName>
</protein>
<evidence type="ECO:0000313" key="3">
    <source>
        <dbReference type="EMBL" id="TGN18053.1"/>
    </source>
</evidence>
<evidence type="ECO:0000313" key="4">
    <source>
        <dbReference type="Proteomes" id="UP000298058"/>
    </source>
</evidence>
<dbReference type="PROSITE" id="PS51186">
    <property type="entry name" value="GNAT"/>
    <property type="match status" value="1"/>
</dbReference>
<dbReference type="Proteomes" id="UP000298058">
    <property type="component" value="Unassembled WGS sequence"/>
</dbReference>
<evidence type="ECO:0000256" key="1">
    <source>
        <dbReference type="ARBA" id="ARBA00023251"/>
    </source>
</evidence>
<feature type="domain" description="N-acetyltransferase" evidence="2">
    <location>
        <begin position="2"/>
        <end position="160"/>
    </location>
</feature>
<evidence type="ECO:0000259" key="2">
    <source>
        <dbReference type="PROSITE" id="PS51186"/>
    </source>
</evidence>
<organism evidence="3 4">
    <name type="scientific">Leptospira idonii</name>
    <dbReference type="NCBI Taxonomy" id="1193500"/>
    <lineage>
        <taxon>Bacteria</taxon>
        <taxon>Pseudomonadati</taxon>
        <taxon>Spirochaetota</taxon>
        <taxon>Spirochaetia</taxon>
        <taxon>Leptospirales</taxon>
        <taxon>Leptospiraceae</taxon>
        <taxon>Leptospira</taxon>
    </lineage>
</organism>
<dbReference type="GO" id="GO:0016410">
    <property type="term" value="F:N-acyltransferase activity"/>
    <property type="evidence" value="ECO:0007669"/>
    <property type="project" value="TreeGrafter"/>
</dbReference>
<keyword evidence="1" id="KW-0046">Antibiotic resistance</keyword>
<dbReference type="AlphaFoldDB" id="A0A4V3JXW7"/>
<dbReference type="InterPro" id="IPR016181">
    <property type="entry name" value="Acyl_CoA_acyltransferase"/>
</dbReference>
<dbReference type="SUPFAM" id="SSF55729">
    <property type="entry name" value="Acyl-CoA N-acyltransferases (Nat)"/>
    <property type="match status" value="1"/>
</dbReference>
<dbReference type="PANTHER" id="PTHR31438:SF1">
    <property type="entry name" value="LYSINE N-ACYLTRANSFERASE C17G9.06C-RELATED"/>
    <property type="match status" value="1"/>
</dbReference>
<dbReference type="CDD" id="cd04301">
    <property type="entry name" value="NAT_SF"/>
    <property type="match status" value="1"/>
</dbReference>
<dbReference type="Pfam" id="PF13523">
    <property type="entry name" value="Acetyltransf_8"/>
    <property type="match status" value="1"/>
</dbReference>
<dbReference type="InterPro" id="IPR000182">
    <property type="entry name" value="GNAT_dom"/>
</dbReference>
<sequence>MIVLRAADLGDLSLLQSWDEEPHVLESDPNDDWGWETELGRSVDWREQWIAEKDGRPIGFMQIIDPYLEDSHYWGEVSRDVRAIDIWIGNVSDLGKGYGTEMMRLALDRCFLQDHVTSVLIDPLASNVRAHRFYERLGFKFQERRTFGLDDCYVFRLDRADWKRKA</sequence>
<keyword evidence="3" id="KW-0808">Transferase</keyword>
<accession>A0A4V3JXW7</accession>
<dbReference type="Gene3D" id="3.40.630.30">
    <property type="match status" value="1"/>
</dbReference>
<name>A0A4V3JXW7_9LEPT</name>
<dbReference type="EMBL" id="RQHW01000048">
    <property type="protein sequence ID" value="TGN18053.1"/>
    <property type="molecule type" value="Genomic_DNA"/>
</dbReference>
<comment type="caution">
    <text evidence="3">The sequence shown here is derived from an EMBL/GenBank/DDBJ whole genome shotgun (WGS) entry which is preliminary data.</text>
</comment>